<gene>
    <name evidence="2" type="ORF">Amon01_000193600</name>
</gene>
<keyword evidence="1" id="KW-0812">Transmembrane</keyword>
<proteinExistence type="predicted"/>
<reference evidence="2" key="1">
    <citation type="submission" date="2023-04" db="EMBL/GenBank/DDBJ databases">
        <title>Ambrosiozyma monospora NBRC 1965.</title>
        <authorList>
            <person name="Ichikawa N."/>
            <person name="Sato H."/>
            <person name="Tonouchi N."/>
        </authorList>
    </citation>
    <scope>NUCLEOTIDE SEQUENCE</scope>
    <source>
        <strain evidence="2">NBRC 1965</strain>
    </source>
</reference>
<comment type="caution">
    <text evidence="2">The sequence shown here is derived from an EMBL/GenBank/DDBJ whole genome shotgun (WGS) entry which is preliminary data.</text>
</comment>
<evidence type="ECO:0000313" key="3">
    <source>
        <dbReference type="Proteomes" id="UP001165063"/>
    </source>
</evidence>
<feature type="transmembrane region" description="Helical" evidence="1">
    <location>
        <begin position="90"/>
        <end position="110"/>
    </location>
</feature>
<feature type="transmembrane region" description="Helical" evidence="1">
    <location>
        <begin position="48"/>
        <end position="69"/>
    </location>
</feature>
<dbReference type="AlphaFoldDB" id="A0A9W7DHY6"/>
<dbReference type="EMBL" id="BSXU01000641">
    <property type="protein sequence ID" value="GMG21361.1"/>
    <property type="molecule type" value="Genomic_DNA"/>
</dbReference>
<evidence type="ECO:0000313" key="2">
    <source>
        <dbReference type="EMBL" id="GMG21361.1"/>
    </source>
</evidence>
<organism evidence="2 3">
    <name type="scientific">Ambrosiozyma monospora</name>
    <name type="common">Yeast</name>
    <name type="synonym">Endomycopsis monosporus</name>
    <dbReference type="NCBI Taxonomy" id="43982"/>
    <lineage>
        <taxon>Eukaryota</taxon>
        <taxon>Fungi</taxon>
        <taxon>Dikarya</taxon>
        <taxon>Ascomycota</taxon>
        <taxon>Saccharomycotina</taxon>
        <taxon>Pichiomycetes</taxon>
        <taxon>Pichiales</taxon>
        <taxon>Pichiaceae</taxon>
        <taxon>Ambrosiozyma</taxon>
    </lineage>
</organism>
<accession>A0A9W7DHY6</accession>
<keyword evidence="1" id="KW-0472">Membrane</keyword>
<sequence>MSSSYLFLFPILSTAFFYLATVASIVPESRTSIDRLLDFISYAALDSIIAFLILEAVDQLIDLVPTKVVKGKKRNMQMNIDSLRRNFVPLFKLGSLGLFLLLEVLVIAAIEL</sequence>
<name>A0A9W7DHY6_AMBMO</name>
<keyword evidence="1" id="KW-1133">Transmembrane helix</keyword>
<keyword evidence="3" id="KW-1185">Reference proteome</keyword>
<evidence type="ECO:0000256" key="1">
    <source>
        <dbReference type="SAM" id="Phobius"/>
    </source>
</evidence>
<protein>
    <submittedName>
        <fullName evidence="2">Unnamed protein product</fullName>
    </submittedName>
</protein>
<dbReference type="Proteomes" id="UP001165063">
    <property type="component" value="Unassembled WGS sequence"/>
</dbReference>